<dbReference type="EnsemblMetazoa" id="XM_020003708.1">
    <property type="protein sequence ID" value="XP_019859267.1"/>
    <property type="gene ID" value="LOC109587461"/>
</dbReference>
<proteinExistence type="predicted"/>
<organism evidence="1 2">
    <name type="scientific">Amphimedon queenslandica</name>
    <name type="common">Sponge</name>
    <dbReference type="NCBI Taxonomy" id="400682"/>
    <lineage>
        <taxon>Eukaryota</taxon>
        <taxon>Metazoa</taxon>
        <taxon>Porifera</taxon>
        <taxon>Demospongiae</taxon>
        <taxon>Heteroscleromorpha</taxon>
        <taxon>Haplosclerida</taxon>
        <taxon>Niphatidae</taxon>
        <taxon>Amphimedon</taxon>
    </lineage>
</organism>
<reference evidence="2" key="1">
    <citation type="journal article" date="2010" name="Nature">
        <title>The Amphimedon queenslandica genome and the evolution of animal complexity.</title>
        <authorList>
            <person name="Srivastava M."/>
            <person name="Simakov O."/>
            <person name="Chapman J."/>
            <person name="Fahey B."/>
            <person name="Gauthier M.E."/>
            <person name="Mitros T."/>
            <person name="Richards G.S."/>
            <person name="Conaco C."/>
            <person name="Dacre M."/>
            <person name="Hellsten U."/>
            <person name="Larroux C."/>
            <person name="Putnam N.H."/>
            <person name="Stanke M."/>
            <person name="Adamska M."/>
            <person name="Darling A."/>
            <person name="Degnan S.M."/>
            <person name="Oakley T.H."/>
            <person name="Plachetzki D.C."/>
            <person name="Zhai Y."/>
            <person name="Adamski M."/>
            <person name="Calcino A."/>
            <person name="Cummins S.F."/>
            <person name="Goodstein D.M."/>
            <person name="Harris C."/>
            <person name="Jackson D.J."/>
            <person name="Leys S.P."/>
            <person name="Shu S."/>
            <person name="Woodcroft B.J."/>
            <person name="Vervoort M."/>
            <person name="Kosik K.S."/>
            <person name="Manning G."/>
            <person name="Degnan B.M."/>
            <person name="Rokhsar D.S."/>
        </authorList>
    </citation>
    <scope>NUCLEOTIDE SEQUENCE [LARGE SCALE GENOMIC DNA]</scope>
</reference>
<evidence type="ECO:0000313" key="2">
    <source>
        <dbReference type="Proteomes" id="UP000007879"/>
    </source>
</evidence>
<dbReference type="RefSeq" id="XP_019859267.1">
    <property type="nucleotide sequence ID" value="XM_020003708.1"/>
</dbReference>
<sequence length="120" mass="12900">MVENGRETLAGETLEEICPYDDRPVSPGGDSMTSSLECDLMIESLQRELDMVRLELEAIVLQQIPRAAINTGAGGGGEGEERPIGRNATDDVKVALINRGAGIVRACKGIYHNALLILYS</sequence>
<accession>A0AAN0JQE2</accession>
<dbReference type="Proteomes" id="UP000007879">
    <property type="component" value="Unassembled WGS sequence"/>
</dbReference>
<reference evidence="1" key="2">
    <citation type="submission" date="2024-06" db="UniProtKB">
        <authorList>
            <consortium name="EnsemblMetazoa"/>
        </authorList>
    </citation>
    <scope>IDENTIFICATION</scope>
</reference>
<keyword evidence="2" id="KW-1185">Reference proteome</keyword>
<dbReference type="GeneID" id="109587461"/>
<evidence type="ECO:0000313" key="1">
    <source>
        <dbReference type="EnsemblMetazoa" id="XP_019859267.1"/>
    </source>
</evidence>
<protein>
    <submittedName>
        <fullName evidence="1">Uncharacterized protein</fullName>
    </submittedName>
</protein>
<name>A0AAN0JQE2_AMPQE</name>
<dbReference type="AlphaFoldDB" id="A0AAN0JQE2"/>
<dbReference type="KEGG" id="aqu:109587461"/>